<evidence type="ECO:0000259" key="3">
    <source>
        <dbReference type="Pfam" id="PF09848"/>
    </source>
</evidence>
<feature type="domain" description="Schlafen group 3-like DNA/RNA helicase" evidence="3">
    <location>
        <begin position="219"/>
        <end position="403"/>
    </location>
</feature>
<evidence type="ECO:0000259" key="2">
    <source>
        <dbReference type="Pfam" id="PF08378"/>
    </source>
</evidence>
<reference evidence="4 7" key="3">
    <citation type="journal article" date="2023" name="Front. Microbiol.">
        <title>Phylogeography and host specificity of Pasteurellaceae pathogenic to sea-farmed fish in the north-east Atlantic.</title>
        <authorList>
            <person name="Gulla S."/>
            <person name="Colquhoun D.J."/>
            <person name="Olsen A.B."/>
            <person name="Spilsberg B."/>
            <person name="Lagesen K."/>
            <person name="Aakesson C.P."/>
            <person name="Strom S."/>
            <person name="Manji F."/>
            <person name="Birkbeck T.H."/>
            <person name="Nilsen H.K."/>
        </authorList>
    </citation>
    <scope>NUCLEOTIDE SEQUENCE [LARGE SCALE GENOMIC DNA]</scope>
    <source>
        <strain evidence="4 7">VIO11850</strain>
    </source>
</reference>
<protein>
    <recommendedName>
        <fullName evidence="1">DNA 3'-5' helicase II</fullName>
    </recommendedName>
</protein>
<keyword evidence="5" id="KW-0347">Helicase</keyword>
<accession>A0A1H7W900</accession>
<dbReference type="AlphaFoldDB" id="A0A1H7W900"/>
<organism evidence="5 6">
    <name type="scientific">Phocoenobacter skyensis</name>
    <dbReference type="NCBI Taxonomy" id="97481"/>
    <lineage>
        <taxon>Bacteria</taxon>
        <taxon>Pseudomonadati</taxon>
        <taxon>Pseudomonadota</taxon>
        <taxon>Gammaproteobacteria</taxon>
        <taxon>Pasteurellales</taxon>
        <taxon>Pasteurellaceae</taxon>
        <taxon>Phocoenobacter</taxon>
    </lineage>
</organism>
<dbReference type="Gene3D" id="3.40.50.300">
    <property type="entry name" value="P-loop containing nucleotide triphosphate hydrolases"/>
    <property type="match status" value="2"/>
</dbReference>
<dbReference type="InterPro" id="IPR018647">
    <property type="entry name" value="SLFN_3-like_DNA/RNA_helicase"/>
</dbReference>
<dbReference type="GO" id="GO:0000725">
    <property type="term" value="P:recombinational repair"/>
    <property type="evidence" value="ECO:0007669"/>
    <property type="project" value="TreeGrafter"/>
</dbReference>
<dbReference type="PANTHER" id="PTHR11070">
    <property type="entry name" value="UVRD / RECB / PCRA DNA HELICASE FAMILY MEMBER"/>
    <property type="match status" value="1"/>
</dbReference>
<dbReference type="RefSeq" id="WP_090921242.1">
    <property type="nucleotide sequence ID" value="NZ_CP016180.1"/>
</dbReference>
<dbReference type="Pfam" id="PF08378">
    <property type="entry name" value="NERD"/>
    <property type="match status" value="1"/>
</dbReference>
<evidence type="ECO:0000256" key="1">
    <source>
        <dbReference type="ARBA" id="ARBA00034923"/>
    </source>
</evidence>
<dbReference type="InterPro" id="IPR011528">
    <property type="entry name" value="NERD"/>
</dbReference>
<reference evidence="5" key="1">
    <citation type="submission" date="2016-10" db="EMBL/GenBank/DDBJ databases">
        <authorList>
            <person name="de Groot N.N."/>
        </authorList>
    </citation>
    <scope>NUCLEOTIDE SEQUENCE [LARGE SCALE GENOMIC DNA]</scope>
    <source>
        <strain evidence="5">DSM 24204</strain>
    </source>
</reference>
<dbReference type="Proteomes" id="UP001224812">
    <property type="component" value="Unassembled WGS sequence"/>
</dbReference>
<proteinExistence type="predicted"/>
<dbReference type="GO" id="GO:0005524">
    <property type="term" value="F:ATP binding"/>
    <property type="evidence" value="ECO:0007669"/>
    <property type="project" value="InterPro"/>
</dbReference>
<evidence type="ECO:0000313" key="4">
    <source>
        <dbReference type="EMBL" id="MDP8085097.1"/>
    </source>
</evidence>
<reference evidence="6" key="2">
    <citation type="submission" date="2016-10" db="EMBL/GenBank/DDBJ databases">
        <authorList>
            <person name="Varghese N."/>
            <person name="Submissions S."/>
        </authorList>
    </citation>
    <scope>NUCLEOTIDE SEQUENCE [LARGE SCALE GENOMIC DNA]</scope>
    <source>
        <strain evidence="6">DSM 24204</strain>
    </source>
</reference>
<dbReference type="PANTHER" id="PTHR11070:SF2">
    <property type="entry name" value="ATP-DEPENDENT DNA HELICASE SRS2"/>
    <property type="match status" value="1"/>
</dbReference>
<dbReference type="GO" id="GO:0043138">
    <property type="term" value="F:3'-5' DNA helicase activity"/>
    <property type="evidence" value="ECO:0007669"/>
    <property type="project" value="TreeGrafter"/>
</dbReference>
<dbReference type="EMBL" id="FOBN01000007">
    <property type="protein sequence ID" value="SEM17478.1"/>
    <property type="molecule type" value="Genomic_DNA"/>
</dbReference>
<dbReference type="OrthoDB" id="7066673at2"/>
<dbReference type="SUPFAM" id="SSF52540">
    <property type="entry name" value="P-loop containing nucleoside triphosphate hydrolases"/>
    <property type="match status" value="1"/>
</dbReference>
<dbReference type="Proteomes" id="UP000198883">
    <property type="component" value="Unassembled WGS sequence"/>
</dbReference>
<evidence type="ECO:0000313" key="7">
    <source>
        <dbReference type="Proteomes" id="UP001224812"/>
    </source>
</evidence>
<dbReference type="InterPro" id="IPR000212">
    <property type="entry name" value="DNA_helicase_UvrD/REP"/>
</dbReference>
<dbReference type="GeneID" id="83545018"/>
<name>A0A1H7W900_9PAST</name>
<dbReference type="GO" id="GO:0005829">
    <property type="term" value="C:cytosol"/>
    <property type="evidence" value="ECO:0007669"/>
    <property type="project" value="TreeGrafter"/>
</dbReference>
<evidence type="ECO:0000313" key="6">
    <source>
        <dbReference type="Proteomes" id="UP000198883"/>
    </source>
</evidence>
<dbReference type="EMBL" id="JASAVS010000006">
    <property type="protein sequence ID" value="MDP8085097.1"/>
    <property type="molecule type" value="Genomic_DNA"/>
</dbReference>
<sequence>MKSLLNVFQRISKGNNGEVEVIEAITKLLKGKGKYSNFFILPKIQIEDFNSSREVDVILLHPVYGIFVIEVKNWTKLDISKNNPFEQAKQYRNLLLGKIKDRLGEVPINVEFRIIFPSLTYEDAREFFKEHASLNAYKINSFFKEDLQAKENFKRFFKTQVTCLPNKKQFLEVASLLIDKKKIAKTKDKILPIISNDEILFFDHKQLSVLNGYTDGFRIIRGVAGTGKTVILSHFINNRLHKDCSEKFLVLCFNKKLVNNLENIFEENKYKKNINIKSILGFLKEIKFDYKRIGLDENSYIEDKFEVFEGDVAISEFRKKLKEYLKFNPIDYVICDETQDMPKAFIRLIYEEIQDCIFFIDEAQKFYPYSMDSIAQVFHHPKFEKISMQGRVKNLKNVYRTPSNISKCAFEILSKDTKINQYYKRAKYLNNDFLNDINCVLEDGNIYIDDWDKFIDLENLLKKQKEETIVLTHSKNQKAIIEDIVRKINKDDVIRVMTMQSVKGLEAKNIIIHSFNSFLHTSYNSDKNIFFRKIYVLITRSQKNLYLSISEQNISSKIEEVVNILKKYSTKNMDENCDNEENTLKGLSKLTNLPKPSREKLKETGEFIVLGAELFSIIAGLFAL</sequence>
<keyword evidence="7" id="KW-1185">Reference proteome</keyword>
<keyword evidence="5" id="KW-0547">Nucleotide-binding</keyword>
<dbReference type="Pfam" id="PF09848">
    <property type="entry name" value="SLFN-g3_helicase"/>
    <property type="match status" value="1"/>
</dbReference>
<dbReference type="GO" id="GO:0003677">
    <property type="term" value="F:DNA binding"/>
    <property type="evidence" value="ECO:0007669"/>
    <property type="project" value="InterPro"/>
</dbReference>
<dbReference type="STRING" id="97481.SAMN05444853_10749"/>
<dbReference type="InterPro" id="IPR027417">
    <property type="entry name" value="P-loop_NTPase"/>
</dbReference>
<gene>
    <name evidence="4" type="ORF">QJT92_04040</name>
    <name evidence="5" type="ORF">SAMN05444853_10749</name>
</gene>
<feature type="domain" description="NERD" evidence="2">
    <location>
        <begin position="13"/>
        <end position="108"/>
    </location>
</feature>
<evidence type="ECO:0000313" key="5">
    <source>
        <dbReference type="EMBL" id="SEM17478.1"/>
    </source>
</evidence>
<keyword evidence="5" id="KW-0378">Hydrolase</keyword>
<keyword evidence="5" id="KW-0067">ATP-binding</keyword>